<dbReference type="PROSITE" id="PS51755">
    <property type="entry name" value="OMPR_PHOB"/>
    <property type="match status" value="1"/>
</dbReference>
<feature type="modified residue" description="4-aspartylphosphate" evidence="8">
    <location>
        <position position="63"/>
    </location>
</feature>
<dbReference type="AlphaFoldDB" id="A0A1K2HMW9"/>
<keyword evidence="3 8" id="KW-0597">Phosphoprotein</keyword>
<evidence type="ECO:0000259" key="10">
    <source>
        <dbReference type="PROSITE" id="PS50110"/>
    </source>
</evidence>
<organism evidence="12 13">
    <name type="scientific">Chitinimonas taiwanensis DSM 18899</name>
    <dbReference type="NCBI Taxonomy" id="1121279"/>
    <lineage>
        <taxon>Bacteria</taxon>
        <taxon>Pseudomonadati</taxon>
        <taxon>Pseudomonadota</taxon>
        <taxon>Betaproteobacteria</taxon>
        <taxon>Neisseriales</taxon>
        <taxon>Chitinibacteraceae</taxon>
        <taxon>Chitinimonas</taxon>
    </lineage>
</organism>
<reference evidence="12 13" key="1">
    <citation type="submission" date="2016-11" db="EMBL/GenBank/DDBJ databases">
        <authorList>
            <person name="Jaros S."/>
            <person name="Januszkiewicz K."/>
            <person name="Wedrychowicz H."/>
        </authorList>
    </citation>
    <scope>NUCLEOTIDE SEQUENCE [LARGE SCALE GENOMIC DNA]</scope>
    <source>
        <strain evidence="12 13">DSM 18899</strain>
    </source>
</reference>
<accession>A0A1K2HMW9</accession>
<dbReference type="InterPro" id="IPR016032">
    <property type="entry name" value="Sig_transdc_resp-reg_C-effctor"/>
</dbReference>
<dbReference type="SMART" id="SM00862">
    <property type="entry name" value="Trans_reg_C"/>
    <property type="match status" value="1"/>
</dbReference>
<dbReference type="SMART" id="SM00448">
    <property type="entry name" value="REC"/>
    <property type="match status" value="1"/>
</dbReference>
<dbReference type="CDD" id="cd00383">
    <property type="entry name" value="trans_reg_C"/>
    <property type="match status" value="1"/>
</dbReference>
<dbReference type="GO" id="GO:0042802">
    <property type="term" value="F:identical protein binding"/>
    <property type="evidence" value="ECO:0007669"/>
    <property type="project" value="UniProtKB-ARBA"/>
</dbReference>
<evidence type="ECO:0000256" key="1">
    <source>
        <dbReference type="ARBA" id="ARBA00004496"/>
    </source>
</evidence>
<dbReference type="PROSITE" id="PS50110">
    <property type="entry name" value="RESPONSE_REGULATORY"/>
    <property type="match status" value="1"/>
</dbReference>
<dbReference type="PANTHER" id="PTHR48111">
    <property type="entry name" value="REGULATOR OF RPOS"/>
    <property type="match status" value="1"/>
</dbReference>
<dbReference type="PANTHER" id="PTHR48111:SF50">
    <property type="entry name" value="KDP OPERON TRANSCRIPTIONAL REGULATORY PROTEIN KDPE"/>
    <property type="match status" value="1"/>
</dbReference>
<protein>
    <submittedName>
        <fullName evidence="12">Two-component system, OmpR family, KDP operon response regulator KdpE</fullName>
    </submittedName>
</protein>
<dbReference type="FunFam" id="3.40.50.2300:FF:000021">
    <property type="entry name" value="Two-component system response regulator KdpE"/>
    <property type="match status" value="1"/>
</dbReference>
<evidence type="ECO:0000256" key="6">
    <source>
        <dbReference type="ARBA" id="ARBA00023125"/>
    </source>
</evidence>
<comment type="subcellular location">
    <subcellularLocation>
        <location evidence="1">Cytoplasm</location>
    </subcellularLocation>
</comment>
<evidence type="ECO:0000256" key="9">
    <source>
        <dbReference type="PROSITE-ProRule" id="PRU01091"/>
    </source>
</evidence>
<dbReference type="GO" id="GO:0000156">
    <property type="term" value="F:phosphorelay response regulator activity"/>
    <property type="evidence" value="ECO:0007669"/>
    <property type="project" value="TreeGrafter"/>
</dbReference>
<evidence type="ECO:0000256" key="3">
    <source>
        <dbReference type="ARBA" id="ARBA00022553"/>
    </source>
</evidence>
<dbReference type="Pfam" id="PF00072">
    <property type="entry name" value="Response_reg"/>
    <property type="match status" value="1"/>
</dbReference>
<feature type="DNA-binding region" description="OmpR/PhoB-type" evidence="9">
    <location>
        <begin position="139"/>
        <end position="238"/>
    </location>
</feature>
<dbReference type="GO" id="GO:0045893">
    <property type="term" value="P:positive regulation of DNA-templated transcription"/>
    <property type="evidence" value="ECO:0007669"/>
    <property type="project" value="UniProtKB-ARBA"/>
</dbReference>
<dbReference type="OrthoDB" id="9802426at2"/>
<dbReference type="SUPFAM" id="SSF52172">
    <property type="entry name" value="CheY-like"/>
    <property type="match status" value="1"/>
</dbReference>
<dbReference type="InterPro" id="IPR011006">
    <property type="entry name" value="CheY-like_superfamily"/>
</dbReference>
<dbReference type="Pfam" id="PF00486">
    <property type="entry name" value="Trans_reg_C"/>
    <property type="match status" value="1"/>
</dbReference>
<evidence type="ECO:0000313" key="13">
    <source>
        <dbReference type="Proteomes" id="UP000186513"/>
    </source>
</evidence>
<feature type="domain" description="Response regulatory" evidence="10">
    <location>
        <begin position="14"/>
        <end position="127"/>
    </location>
</feature>
<evidence type="ECO:0000313" key="12">
    <source>
        <dbReference type="EMBL" id="SFZ78168.1"/>
    </source>
</evidence>
<name>A0A1K2HMW9_9NEIS</name>
<keyword evidence="5" id="KW-0805">Transcription regulation</keyword>
<dbReference type="GO" id="GO:0032993">
    <property type="term" value="C:protein-DNA complex"/>
    <property type="evidence" value="ECO:0007669"/>
    <property type="project" value="TreeGrafter"/>
</dbReference>
<dbReference type="GO" id="GO:0005829">
    <property type="term" value="C:cytosol"/>
    <property type="evidence" value="ECO:0007669"/>
    <property type="project" value="TreeGrafter"/>
</dbReference>
<dbReference type="Gene3D" id="1.10.10.10">
    <property type="entry name" value="Winged helix-like DNA-binding domain superfamily/Winged helix DNA-binding domain"/>
    <property type="match status" value="1"/>
</dbReference>
<dbReference type="Gene3D" id="3.40.50.2300">
    <property type="match status" value="1"/>
</dbReference>
<evidence type="ECO:0000256" key="7">
    <source>
        <dbReference type="ARBA" id="ARBA00023163"/>
    </source>
</evidence>
<keyword evidence="7" id="KW-0804">Transcription</keyword>
<keyword evidence="13" id="KW-1185">Reference proteome</keyword>
<dbReference type="Proteomes" id="UP000186513">
    <property type="component" value="Unassembled WGS sequence"/>
</dbReference>
<proteinExistence type="predicted"/>
<dbReference type="Gene3D" id="6.10.250.690">
    <property type="match status" value="1"/>
</dbReference>
<gene>
    <name evidence="12" type="ORF">SAMN02745887_02830</name>
</gene>
<dbReference type="InterPro" id="IPR039420">
    <property type="entry name" value="WalR-like"/>
</dbReference>
<dbReference type="CDD" id="cd17620">
    <property type="entry name" value="REC_OmpR_KdpE-like"/>
    <property type="match status" value="1"/>
</dbReference>
<keyword evidence="2" id="KW-0963">Cytoplasm</keyword>
<dbReference type="InterPro" id="IPR036388">
    <property type="entry name" value="WH-like_DNA-bd_sf"/>
</dbReference>
<dbReference type="SUPFAM" id="SSF46894">
    <property type="entry name" value="C-terminal effector domain of the bipartite response regulators"/>
    <property type="match status" value="1"/>
</dbReference>
<dbReference type="InterPro" id="IPR001789">
    <property type="entry name" value="Sig_transdc_resp-reg_receiver"/>
</dbReference>
<evidence type="ECO:0000256" key="8">
    <source>
        <dbReference type="PROSITE-ProRule" id="PRU00169"/>
    </source>
</evidence>
<dbReference type="GO" id="GO:0000987">
    <property type="term" value="F:cis-regulatory region sequence-specific DNA binding"/>
    <property type="evidence" value="ECO:0007669"/>
    <property type="project" value="UniProtKB-ARBA"/>
</dbReference>
<dbReference type="RefSeq" id="WP_072429325.1">
    <property type="nucleotide sequence ID" value="NZ_FPKR01000011.1"/>
</dbReference>
<evidence type="ECO:0000256" key="2">
    <source>
        <dbReference type="ARBA" id="ARBA00022490"/>
    </source>
</evidence>
<evidence type="ECO:0000259" key="11">
    <source>
        <dbReference type="PROSITE" id="PS51755"/>
    </source>
</evidence>
<keyword evidence="6 9" id="KW-0238">DNA-binding</keyword>
<sequence length="240" mass="26994">MSIEKTESRQHAARILLVEDDPHIRRFVRTALEAEQWLVFEAESAQRALIEAGTRQPSLLVVDLGLPDQDGIVLIQELRAWSTAPILVLSARDREEDKVSALNAGADDYLVKPFGIPELLARVRAQLRRAALNAADEASAQVQFGTIRVDLARREVHKGDTLLHLTPIEYRLLAALIKSHGKVLTHRQLLIEVWGPGYEARSHYLRIHMGNLRQKLEDLPAKPEFLRTELGVGYRLCGVV</sequence>
<dbReference type="EMBL" id="FPKR01000011">
    <property type="protein sequence ID" value="SFZ78168.1"/>
    <property type="molecule type" value="Genomic_DNA"/>
</dbReference>
<feature type="domain" description="OmpR/PhoB-type" evidence="11">
    <location>
        <begin position="139"/>
        <end position="238"/>
    </location>
</feature>
<evidence type="ECO:0000256" key="4">
    <source>
        <dbReference type="ARBA" id="ARBA00023012"/>
    </source>
</evidence>
<dbReference type="InterPro" id="IPR001867">
    <property type="entry name" value="OmpR/PhoB-type_DNA-bd"/>
</dbReference>
<dbReference type="STRING" id="1121279.SAMN02745887_02830"/>
<evidence type="ECO:0000256" key="5">
    <source>
        <dbReference type="ARBA" id="ARBA00023015"/>
    </source>
</evidence>
<keyword evidence="4" id="KW-0902">Two-component regulatory system</keyword>